<dbReference type="Pfam" id="PF12951">
    <property type="entry name" value="PATR"/>
    <property type="match status" value="1"/>
</dbReference>
<protein>
    <submittedName>
        <fullName evidence="3">PEP-CTERM sorting domain-containing protein</fullName>
    </submittedName>
</protein>
<sequence>MMKTPRFAPLTLPALVATVAVLLTAQTAQAVDYEKANNGTALNLAGSYTGGVVPGASDRILVTSVMVGTSGTQSAALGGALSIDGIVFDATANKTLIITGTNTLTLGASGISMNSASTGSLSFNGPSIMLGADQTWDLAARGLTITGATTLDSNGKALAITTTGGQIFFKNTTALSLNATISGSAALTLDSTGTELTLTNANSSFTNGIAISAGNTVTASSMSVTAGGGGISAVGSGAVQLKGGTFKYSGNTATSAQNVLIDSRFVGTVEVTTAGQTLTLSNFKNTNSANASLLANGANLGGAGHLTITNIVADSTQAQRTAFTVNKFGTGTLTLTAINTYTGATTIEAGTLALGASGSIASSAITVAAGATFDTSARASYAFNTTKTTTIGVGATSAGQIKAAAATFSSAALALDFGATSTLLSSYTLLVRSGLETGDFASVTATGTSIAGSFTNGGSGNWTLTAGGYNLTFNESLGTLTAVSAVPEPSTYALIGGILALAGASLRRRRVKHGA</sequence>
<evidence type="ECO:0000256" key="2">
    <source>
        <dbReference type="SAM" id="SignalP"/>
    </source>
</evidence>
<dbReference type="Proteomes" id="UP000315648">
    <property type="component" value="Unassembled WGS sequence"/>
</dbReference>
<accession>A0A556QLM4</accession>
<proteinExistence type="predicted"/>
<dbReference type="AlphaFoldDB" id="A0A556QLM4"/>
<feature type="signal peptide" evidence="2">
    <location>
        <begin position="1"/>
        <end position="30"/>
    </location>
</feature>
<dbReference type="NCBIfam" id="TIGR02601">
    <property type="entry name" value="autotrns_rpt"/>
    <property type="match status" value="1"/>
</dbReference>
<name>A0A556QLM4_9BACT</name>
<organism evidence="3 4">
    <name type="scientific">Rariglobus hedericola</name>
    <dbReference type="NCBI Taxonomy" id="2597822"/>
    <lineage>
        <taxon>Bacteria</taxon>
        <taxon>Pseudomonadati</taxon>
        <taxon>Verrucomicrobiota</taxon>
        <taxon>Opitutia</taxon>
        <taxon>Opitutales</taxon>
        <taxon>Opitutaceae</taxon>
        <taxon>Rariglobus</taxon>
    </lineage>
</organism>
<keyword evidence="1 2" id="KW-0732">Signal</keyword>
<dbReference type="NCBIfam" id="TIGR02595">
    <property type="entry name" value="PEP_CTERM"/>
    <property type="match status" value="1"/>
</dbReference>
<reference evidence="3 4" key="1">
    <citation type="submission" date="2019-07" db="EMBL/GenBank/DDBJ databases">
        <title>Description of 53C-WASEF.</title>
        <authorList>
            <person name="Pitt A."/>
            <person name="Hahn M.W."/>
        </authorList>
    </citation>
    <scope>NUCLEOTIDE SEQUENCE [LARGE SCALE GENOMIC DNA]</scope>
    <source>
        <strain evidence="3 4">53C-WASEF</strain>
    </source>
</reference>
<dbReference type="InterPro" id="IPR013424">
    <property type="entry name" value="Ice-binding_C"/>
</dbReference>
<dbReference type="RefSeq" id="WP_144353959.1">
    <property type="nucleotide sequence ID" value="NZ_CBCRVV010000009.1"/>
</dbReference>
<evidence type="ECO:0000313" key="3">
    <source>
        <dbReference type="EMBL" id="TSJ77538.1"/>
    </source>
</evidence>
<keyword evidence="4" id="KW-1185">Reference proteome</keyword>
<feature type="chain" id="PRO_5022056267" evidence="2">
    <location>
        <begin position="31"/>
        <end position="515"/>
    </location>
</feature>
<comment type="caution">
    <text evidence="3">The sequence shown here is derived from an EMBL/GenBank/DDBJ whole genome shotgun (WGS) entry which is preliminary data.</text>
</comment>
<dbReference type="InterPro" id="IPR013425">
    <property type="entry name" value="Autotrns_rpt"/>
</dbReference>
<evidence type="ECO:0000313" key="4">
    <source>
        <dbReference type="Proteomes" id="UP000315648"/>
    </source>
</evidence>
<dbReference type="OrthoDB" id="174718at2"/>
<dbReference type="EMBL" id="VMBG01000002">
    <property type="protein sequence ID" value="TSJ77538.1"/>
    <property type="molecule type" value="Genomic_DNA"/>
</dbReference>
<gene>
    <name evidence="3" type="ORF">FPL22_11840</name>
</gene>
<evidence type="ECO:0000256" key="1">
    <source>
        <dbReference type="ARBA" id="ARBA00022729"/>
    </source>
</evidence>